<keyword evidence="2 9" id="KW-0813">Transport</keyword>
<evidence type="ECO:0000313" key="11">
    <source>
        <dbReference type="EMBL" id="TRD22007.1"/>
    </source>
</evidence>
<gene>
    <name evidence="11" type="ORF">FEV53_06430</name>
</gene>
<evidence type="ECO:0000256" key="7">
    <source>
        <dbReference type="ARBA" id="ARBA00023136"/>
    </source>
</evidence>
<feature type="transmembrane region" description="Helical" evidence="9">
    <location>
        <begin position="12"/>
        <end position="43"/>
    </location>
</feature>
<comment type="subunit">
    <text evidence="9">The complex comprises the extracytoplasmic solute receptor protein and the two transmembrane proteins.</text>
</comment>
<evidence type="ECO:0000256" key="4">
    <source>
        <dbReference type="ARBA" id="ARBA00022519"/>
    </source>
</evidence>
<dbReference type="InterPro" id="IPR055348">
    <property type="entry name" value="DctQ"/>
</dbReference>
<keyword evidence="6 9" id="KW-1133">Transmembrane helix</keyword>
<dbReference type="GO" id="GO:0022857">
    <property type="term" value="F:transmembrane transporter activity"/>
    <property type="evidence" value="ECO:0007669"/>
    <property type="project" value="UniProtKB-UniRule"/>
</dbReference>
<dbReference type="Proteomes" id="UP000318590">
    <property type="component" value="Unassembled WGS sequence"/>
</dbReference>
<dbReference type="AlphaFoldDB" id="A0A547Q6J5"/>
<comment type="function">
    <text evidence="9">Part of the tripartite ATP-independent periplasmic (TRAP) transport system.</text>
</comment>
<dbReference type="PANTHER" id="PTHR35011">
    <property type="entry name" value="2,3-DIKETO-L-GULONATE TRAP TRANSPORTER SMALL PERMEASE PROTEIN YIAM"/>
    <property type="match status" value="1"/>
</dbReference>
<evidence type="ECO:0000259" key="10">
    <source>
        <dbReference type="Pfam" id="PF04290"/>
    </source>
</evidence>
<dbReference type="Pfam" id="PF04290">
    <property type="entry name" value="DctQ"/>
    <property type="match status" value="1"/>
</dbReference>
<name>A0A547Q6J5_9RHOB</name>
<proteinExistence type="inferred from homology"/>
<keyword evidence="3" id="KW-1003">Cell membrane</keyword>
<comment type="caution">
    <text evidence="11">The sequence shown here is derived from an EMBL/GenBank/DDBJ whole genome shotgun (WGS) entry which is preliminary data.</text>
</comment>
<dbReference type="InterPro" id="IPR007387">
    <property type="entry name" value="TRAP_DctQ"/>
</dbReference>
<evidence type="ECO:0000256" key="1">
    <source>
        <dbReference type="ARBA" id="ARBA00004429"/>
    </source>
</evidence>
<feature type="transmembrane region" description="Helical" evidence="9">
    <location>
        <begin position="55"/>
        <end position="76"/>
    </location>
</feature>
<sequence>MMRPTGQKNSVILTALLAVVKASIIGISVVMVVVTLAQVIFRYVLAEPLPWSEELARYCFVWIVFLGGAVGLERGFHLGVDLLVNAMPPGIRRGLEALTTMFIGVFAATVIWASVPVINMNMMQRSPALGVQMSWIYLAIPVSMVLIVLICLERLIHILRTPAAEEGV</sequence>
<evidence type="ECO:0000256" key="9">
    <source>
        <dbReference type="RuleBase" id="RU369079"/>
    </source>
</evidence>
<comment type="similarity">
    <text evidence="8 9">Belongs to the TRAP transporter small permease family.</text>
</comment>
<evidence type="ECO:0000256" key="6">
    <source>
        <dbReference type="ARBA" id="ARBA00022989"/>
    </source>
</evidence>
<evidence type="ECO:0000256" key="5">
    <source>
        <dbReference type="ARBA" id="ARBA00022692"/>
    </source>
</evidence>
<reference evidence="11 12" key="1">
    <citation type="submission" date="2019-06" db="EMBL/GenBank/DDBJ databases">
        <title>Paenimaribius caenipelagi gen. nov., sp. nov., isolated from a tidal flat.</title>
        <authorList>
            <person name="Yoon J.-H."/>
        </authorList>
    </citation>
    <scope>NUCLEOTIDE SEQUENCE [LARGE SCALE GENOMIC DNA]</scope>
    <source>
        <strain evidence="11 12">JBTF-M29</strain>
    </source>
</reference>
<keyword evidence="12" id="KW-1185">Reference proteome</keyword>
<evidence type="ECO:0000256" key="8">
    <source>
        <dbReference type="ARBA" id="ARBA00038436"/>
    </source>
</evidence>
<evidence type="ECO:0000313" key="12">
    <source>
        <dbReference type="Proteomes" id="UP000318590"/>
    </source>
</evidence>
<dbReference type="GO" id="GO:0005886">
    <property type="term" value="C:plasma membrane"/>
    <property type="evidence" value="ECO:0007669"/>
    <property type="project" value="UniProtKB-SubCell"/>
</dbReference>
<dbReference type="EMBL" id="VFSV01000008">
    <property type="protein sequence ID" value="TRD22007.1"/>
    <property type="molecule type" value="Genomic_DNA"/>
</dbReference>
<keyword evidence="4 9" id="KW-0997">Cell inner membrane</keyword>
<dbReference type="RefSeq" id="WP_142833995.1">
    <property type="nucleotide sequence ID" value="NZ_VFSV01000008.1"/>
</dbReference>
<protein>
    <recommendedName>
        <fullName evidence="9">TRAP transporter small permease protein</fullName>
    </recommendedName>
</protein>
<keyword evidence="7 9" id="KW-0472">Membrane</keyword>
<evidence type="ECO:0000256" key="3">
    <source>
        <dbReference type="ARBA" id="ARBA00022475"/>
    </source>
</evidence>
<dbReference type="GO" id="GO:0015740">
    <property type="term" value="P:C4-dicarboxylate transport"/>
    <property type="evidence" value="ECO:0007669"/>
    <property type="project" value="TreeGrafter"/>
</dbReference>
<evidence type="ECO:0000256" key="2">
    <source>
        <dbReference type="ARBA" id="ARBA00022448"/>
    </source>
</evidence>
<feature type="domain" description="Tripartite ATP-independent periplasmic transporters DctQ component" evidence="10">
    <location>
        <begin position="31"/>
        <end position="160"/>
    </location>
</feature>
<accession>A0A547Q6J5</accession>
<organism evidence="11 12">
    <name type="scientific">Palleronia caenipelagi</name>
    <dbReference type="NCBI Taxonomy" id="2489174"/>
    <lineage>
        <taxon>Bacteria</taxon>
        <taxon>Pseudomonadati</taxon>
        <taxon>Pseudomonadota</taxon>
        <taxon>Alphaproteobacteria</taxon>
        <taxon>Rhodobacterales</taxon>
        <taxon>Roseobacteraceae</taxon>
        <taxon>Palleronia</taxon>
    </lineage>
</organism>
<comment type="subcellular location">
    <subcellularLocation>
        <location evidence="1 9">Cell inner membrane</location>
        <topology evidence="1 9">Multi-pass membrane protein</topology>
    </subcellularLocation>
</comment>
<dbReference type="OrthoDB" id="4964541at2"/>
<dbReference type="PANTHER" id="PTHR35011:SF2">
    <property type="entry name" value="2,3-DIKETO-L-GULONATE TRAP TRANSPORTER SMALL PERMEASE PROTEIN YIAM"/>
    <property type="match status" value="1"/>
</dbReference>
<feature type="transmembrane region" description="Helical" evidence="9">
    <location>
        <begin position="97"/>
        <end position="115"/>
    </location>
</feature>
<feature type="transmembrane region" description="Helical" evidence="9">
    <location>
        <begin position="135"/>
        <end position="152"/>
    </location>
</feature>
<keyword evidence="5 9" id="KW-0812">Transmembrane</keyword>